<feature type="compositionally biased region" description="Polar residues" evidence="1">
    <location>
        <begin position="51"/>
        <end position="63"/>
    </location>
</feature>
<dbReference type="eggNOG" id="ENOG502SF5T">
    <property type="taxonomic scope" value="Eukaryota"/>
</dbReference>
<feature type="region of interest" description="Disordered" evidence="1">
    <location>
        <begin position="43"/>
        <end position="78"/>
    </location>
</feature>
<accession>S3EEM8</accession>
<organism evidence="2 3">
    <name type="scientific">Glarea lozoyensis (strain ATCC 20868 / MF5171)</name>
    <dbReference type="NCBI Taxonomy" id="1116229"/>
    <lineage>
        <taxon>Eukaryota</taxon>
        <taxon>Fungi</taxon>
        <taxon>Dikarya</taxon>
        <taxon>Ascomycota</taxon>
        <taxon>Pezizomycotina</taxon>
        <taxon>Leotiomycetes</taxon>
        <taxon>Helotiales</taxon>
        <taxon>Helotiaceae</taxon>
        <taxon>Glarea</taxon>
    </lineage>
</organism>
<dbReference type="KEGG" id="glz:GLAREA_08851"/>
<sequence length="420" mass="47040">MLRPTPTLASKLSKLGIHKPLPLSSRDAHKLLGLLKTSFRKHLDEEHGPSEASTAEDSLTNPSRPAPSILKPGSRQHPADRHFHAMLSNPLFTHAVVPGKFTGNRHEIFNQTVAAGGMNIELATRYLESVEAVKTSSSIECLKTDLKNSGAGLKVLQWLRSSGLSNGLEFLENDRFTRILMRFLVAEGLGDMAWAWVAKSLTISSSQPTPSIPENRLRIPLQFLIRAQVRLEMGITEACTLLRKASSLLRSLSFPRPLQDHIIYSARDSIIWNYLKYHSRMSPATEESYDILYSSLPNKPNDQKYFIFKAHLHLLHPTKPTAQPAMDILSTWQPSSEIRGNMTDEQLKKERFIIINLGLDLTNFLLTHDRIDEADWVMEYLSSNFPSALGVSKKLTQKRADATSEISSLDLLGALDMKIA</sequence>
<dbReference type="EMBL" id="KE145352">
    <property type="protein sequence ID" value="EPE36688.1"/>
    <property type="molecule type" value="Genomic_DNA"/>
</dbReference>
<name>S3EEM8_GLAL2</name>
<reference evidence="2 3" key="1">
    <citation type="journal article" date="2013" name="BMC Genomics">
        <title>Genomics-driven discovery of the pneumocandin biosynthetic gene cluster in the fungus Glarea lozoyensis.</title>
        <authorList>
            <person name="Chen L."/>
            <person name="Yue Q."/>
            <person name="Zhang X."/>
            <person name="Xiang M."/>
            <person name="Wang C."/>
            <person name="Li S."/>
            <person name="Che Y."/>
            <person name="Ortiz-Lopez F.J."/>
            <person name="Bills G.F."/>
            <person name="Liu X."/>
            <person name="An Z."/>
        </authorList>
    </citation>
    <scope>NUCLEOTIDE SEQUENCE [LARGE SCALE GENOMIC DNA]</scope>
    <source>
        <strain evidence="3">ATCC 20868 / MF5171</strain>
    </source>
</reference>
<dbReference type="GeneID" id="19467899"/>
<dbReference type="RefSeq" id="XP_008076003.1">
    <property type="nucleotide sequence ID" value="XM_008077812.1"/>
</dbReference>
<evidence type="ECO:0000313" key="2">
    <source>
        <dbReference type="EMBL" id="EPE36688.1"/>
    </source>
</evidence>
<evidence type="ECO:0000256" key="1">
    <source>
        <dbReference type="SAM" id="MobiDB-lite"/>
    </source>
</evidence>
<protein>
    <submittedName>
        <fullName evidence="2">Uncharacterized protein</fullName>
    </submittedName>
</protein>
<proteinExistence type="predicted"/>
<gene>
    <name evidence="2" type="ORF">GLAREA_08851</name>
</gene>
<evidence type="ECO:0000313" key="3">
    <source>
        <dbReference type="Proteomes" id="UP000016922"/>
    </source>
</evidence>
<dbReference type="Proteomes" id="UP000016922">
    <property type="component" value="Unassembled WGS sequence"/>
</dbReference>
<keyword evidence="3" id="KW-1185">Reference proteome</keyword>
<dbReference type="HOGENOM" id="CLU_037758_1_1_1"/>
<dbReference type="OMA" id="WIAFLGH"/>
<dbReference type="OrthoDB" id="5424391at2759"/>
<dbReference type="AlphaFoldDB" id="S3EEM8"/>